<name>A0A0U2VEN7_9BACL</name>
<keyword evidence="1" id="KW-0812">Transmembrane</keyword>
<dbReference type="KEGG" id="pnp:IJ22_16110"/>
<dbReference type="PATRIC" id="fig|162209.4.peg.1707"/>
<dbReference type="Proteomes" id="UP000061660">
    <property type="component" value="Chromosome"/>
</dbReference>
<evidence type="ECO:0000313" key="3">
    <source>
        <dbReference type="Proteomes" id="UP000061660"/>
    </source>
</evidence>
<dbReference type="InterPro" id="IPR036259">
    <property type="entry name" value="MFS_trans_sf"/>
</dbReference>
<evidence type="ECO:0000256" key="1">
    <source>
        <dbReference type="SAM" id="Phobius"/>
    </source>
</evidence>
<dbReference type="Gene3D" id="1.20.1250.20">
    <property type="entry name" value="MFS general substrate transporter like domains"/>
    <property type="match status" value="1"/>
</dbReference>
<evidence type="ECO:0000313" key="2">
    <source>
        <dbReference type="EMBL" id="ALS21987.1"/>
    </source>
</evidence>
<evidence type="ECO:0008006" key="4">
    <source>
        <dbReference type="Google" id="ProtNLM"/>
    </source>
</evidence>
<organism evidence="2 3">
    <name type="scientific">Paenibacillus naphthalenovorans</name>
    <dbReference type="NCBI Taxonomy" id="162209"/>
    <lineage>
        <taxon>Bacteria</taxon>
        <taxon>Bacillati</taxon>
        <taxon>Bacillota</taxon>
        <taxon>Bacilli</taxon>
        <taxon>Bacillales</taxon>
        <taxon>Paenibacillaceae</taxon>
        <taxon>Paenibacillus</taxon>
    </lineage>
</organism>
<gene>
    <name evidence="2" type="ORF">IJ22_16110</name>
</gene>
<sequence>MDFGYIETVAALYVFNGLAAMLIVGGQNIIHSLKTEVFPTRMRSTFVGWGLGVGRIGSILGPQ</sequence>
<accession>A0A0U2VEN7</accession>
<reference evidence="3" key="1">
    <citation type="submission" date="2015-12" db="EMBL/GenBank/DDBJ databases">
        <title>Complete genome sequences of two moderately thermophilic Paenibacillus species.</title>
        <authorList>
            <person name="Butler R.III."/>
            <person name="Wang J."/>
            <person name="Stark B.C."/>
            <person name="Pombert J.-F."/>
        </authorList>
    </citation>
    <scope>NUCLEOTIDE SEQUENCE [LARGE SCALE GENOMIC DNA]</scope>
    <source>
        <strain evidence="3">32O-Y</strain>
    </source>
</reference>
<dbReference type="RefSeq" id="WP_062408340.1">
    <property type="nucleotide sequence ID" value="NZ_CP013652.1"/>
</dbReference>
<proteinExistence type="predicted"/>
<keyword evidence="1" id="KW-1133">Transmembrane helix</keyword>
<dbReference type="EMBL" id="CP013652">
    <property type="protein sequence ID" value="ALS21987.1"/>
    <property type="molecule type" value="Genomic_DNA"/>
</dbReference>
<dbReference type="AlphaFoldDB" id="A0A0U2VEN7"/>
<feature type="transmembrane region" description="Helical" evidence="1">
    <location>
        <begin position="12"/>
        <end position="33"/>
    </location>
</feature>
<dbReference type="OrthoDB" id="9783823at2"/>
<keyword evidence="3" id="KW-1185">Reference proteome</keyword>
<keyword evidence="1" id="KW-0472">Membrane</keyword>
<protein>
    <recommendedName>
        <fullName evidence="4">Major facilitator superfamily (MFS) profile domain-containing protein</fullName>
    </recommendedName>
</protein>
<dbReference type="STRING" id="162209.IJ22_16110"/>
<reference evidence="2 3" key="2">
    <citation type="journal article" date="2016" name="Genome Announc.">
        <title>Complete Genome Sequences of Two Interactive Moderate Thermophiles, Paenibacillus napthalenovorans 32O-Y and Paenibacillus sp. 32O-W.</title>
        <authorList>
            <person name="Butler R.R.III."/>
            <person name="Wang J."/>
            <person name="Stark B.C."/>
            <person name="Pombert J.F."/>
        </authorList>
    </citation>
    <scope>NUCLEOTIDE SEQUENCE [LARGE SCALE GENOMIC DNA]</scope>
    <source>
        <strain evidence="2 3">32O-Y</strain>
    </source>
</reference>
<dbReference type="SUPFAM" id="SSF103473">
    <property type="entry name" value="MFS general substrate transporter"/>
    <property type="match status" value="1"/>
</dbReference>